<gene>
    <name evidence="7" type="ORF">BTO32_13835</name>
</gene>
<comment type="cofactor">
    <cofactor evidence="1">
        <name>pantetheine 4'-phosphate</name>
        <dbReference type="ChEBI" id="CHEBI:47942"/>
    </cofactor>
</comment>
<name>A0A1V2DQU6_9GAMM</name>
<dbReference type="SMART" id="SM00824">
    <property type="entry name" value="PKS_TE"/>
    <property type="match status" value="1"/>
</dbReference>
<dbReference type="FunFam" id="3.30.300.30:FF:000010">
    <property type="entry name" value="Enterobactin synthetase component F"/>
    <property type="match status" value="1"/>
</dbReference>
<evidence type="ECO:0000313" key="7">
    <source>
        <dbReference type="EMBL" id="ONF42761.1"/>
    </source>
</evidence>
<evidence type="ECO:0000256" key="5">
    <source>
        <dbReference type="SAM" id="MobiDB-lite"/>
    </source>
</evidence>
<keyword evidence="3" id="KW-0596">Phosphopantetheine</keyword>
<dbReference type="InterPro" id="IPR000873">
    <property type="entry name" value="AMP-dep_synth/lig_dom"/>
</dbReference>
<evidence type="ECO:0000313" key="8">
    <source>
        <dbReference type="Proteomes" id="UP000189339"/>
    </source>
</evidence>
<accession>A0A1V2DQU6</accession>
<keyword evidence="4" id="KW-0597">Phosphoprotein</keyword>
<dbReference type="InterPro" id="IPR010071">
    <property type="entry name" value="AA_adenyl_dom"/>
</dbReference>
<dbReference type="InterPro" id="IPR020845">
    <property type="entry name" value="AMP-binding_CS"/>
</dbReference>
<dbReference type="CDD" id="cd19531">
    <property type="entry name" value="LCL_NRPS-like"/>
    <property type="match status" value="1"/>
</dbReference>
<feature type="domain" description="Carrier" evidence="6">
    <location>
        <begin position="2482"/>
        <end position="2556"/>
    </location>
</feature>
<dbReference type="CDD" id="cd17646">
    <property type="entry name" value="A_NRPS_AB3403-like"/>
    <property type="match status" value="1"/>
</dbReference>
<evidence type="ECO:0000256" key="1">
    <source>
        <dbReference type="ARBA" id="ARBA00001957"/>
    </source>
</evidence>
<dbReference type="InterPro" id="IPR045851">
    <property type="entry name" value="AMP-bd_C_sf"/>
</dbReference>
<dbReference type="FunFam" id="3.40.50.980:FF:000002">
    <property type="entry name" value="Enterobactin synthetase component F"/>
    <property type="match status" value="1"/>
</dbReference>
<dbReference type="FunFam" id="2.30.38.10:FF:000001">
    <property type="entry name" value="Non-ribosomal peptide synthetase PvdI"/>
    <property type="match status" value="1"/>
</dbReference>
<dbReference type="FunFam" id="1.10.1200.10:FF:000005">
    <property type="entry name" value="Nonribosomal peptide synthetase 1"/>
    <property type="match status" value="2"/>
</dbReference>
<dbReference type="Gene3D" id="3.40.50.1820">
    <property type="entry name" value="alpha/beta hydrolase"/>
    <property type="match status" value="1"/>
</dbReference>
<dbReference type="FunFam" id="3.30.559.10:FF:000012">
    <property type="entry name" value="Non-ribosomal peptide synthetase"/>
    <property type="match status" value="1"/>
</dbReference>
<dbReference type="PROSITE" id="PS50075">
    <property type="entry name" value="CARRIER"/>
    <property type="match status" value="2"/>
</dbReference>
<dbReference type="GO" id="GO:0044550">
    <property type="term" value="P:secondary metabolite biosynthetic process"/>
    <property type="evidence" value="ECO:0007669"/>
    <property type="project" value="UniProtKB-ARBA"/>
</dbReference>
<protein>
    <recommendedName>
        <fullName evidence="6">Carrier domain-containing protein</fullName>
    </recommendedName>
</protein>
<dbReference type="InterPro" id="IPR001031">
    <property type="entry name" value="Thioesterase"/>
</dbReference>
<dbReference type="NCBIfam" id="TIGR01733">
    <property type="entry name" value="AA-adenyl-dom"/>
    <property type="match status" value="2"/>
</dbReference>
<dbReference type="CDD" id="cd17649">
    <property type="entry name" value="A_NRPS_PvdJ-like"/>
    <property type="match status" value="1"/>
</dbReference>
<comment type="similarity">
    <text evidence="2">Belongs to the ATP-dependent AMP-binding enzyme family.</text>
</comment>
<evidence type="ECO:0000256" key="2">
    <source>
        <dbReference type="ARBA" id="ARBA00006432"/>
    </source>
</evidence>
<dbReference type="InterPro" id="IPR025110">
    <property type="entry name" value="AMP-bd_C"/>
</dbReference>
<dbReference type="Pfam" id="PF00975">
    <property type="entry name" value="Thioesterase"/>
    <property type="match status" value="1"/>
</dbReference>
<dbReference type="STRING" id="135739.BTO32_13835"/>
<dbReference type="Pfam" id="PF13193">
    <property type="entry name" value="AMP-binding_C"/>
    <property type="match status" value="2"/>
</dbReference>
<keyword evidence="8" id="KW-1185">Reference proteome</keyword>
<dbReference type="InterPro" id="IPR036736">
    <property type="entry name" value="ACP-like_sf"/>
</dbReference>
<organism evidence="7 8">
    <name type="scientific">Marinobacter lutaoensis</name>
    <dbReference type="NCBI Taxonomy" id="135739"/>
    <lineage>
        <taxon>Bacteria</taxon>
        <taxon>Pseudomonadati</taxon>
        <taxon>Pseudomonadota</taxon>
        <taxon>Gammaproteobacteria</taxon>
        <taxon>Pseudomonadales</taxon>
        <taxon>Marinobacteraceae</taxon>
        <taxon>Marinobacter</taxon>
    </lineage>
</organism>
<dbReference type="EMBL" id="MSCW01000008">
    <property type="protein sequence ID" value="ONF42761.1"/>
    <property type="molecule type" value="Genomic_DNA"/>
</dbReference>
<dbReference type="CDD" id="cd19534">
    <property type="entry name" value="E_NRPS"/>
    <property type="match status" value="2"/>
</dbReference>
<dbReference type="GO" id="GO:0031177">
    <property type="term" value="F:phosphopantetheine binding"/>
    <property type="evidence" value="ECO:0007669"/>
    <property type="project" value="InterPro"/>
</dbReference>
<reference evidence="7 8" key="1">
    <citation type="submission" date="2016-12" db="EMBL/GenBank/DDBJ databases">
        <title>Marinobacter lutaoensis whole genome sequencing.</title>
        <authorList>
            <person name="Verma A."/>
            <person name="Krishnamurthi S."/>
        </authorList>
    </citation>
    <scope>NUCLEOTIDE SEQUENCE [LARGE SCALE GENOMIC DNA]</scope>
    <source>
        <strain evidence="7 8">T5054</strain>
    </source>
</reference>
<dbReference type="RefSeq" id="WP_076725227.1">
    <property type="nucleotide sequence ID" value="NZ_MSCW01000008.1"/>
</dbReference>
<dbReference type="Gene3D" id="3.30.559.30">
    <property type="entry name" value="Nonribosomal peptide synthetase, condensation domain"/>
    <property type="match status" value="4"/>
</dbReference>
<dbReference type="SUPFAM" id="SSF53474">
    <property type="entry name" value="alpha/beta-Hydrolases"/>
    <property type="match status" value="1"/>
</dbReference>
<dbReference type="Gene3D" id="3.30.300.30">
    <property type="match status" value="2"/>
</dbReference>
<feature type="domain" description="Carrier" evidence="6">
    <location>
        <begin position="999"/>
        <end position="1073"/>
    </location>
</feature>
<dbReference type="Gene3D" id="3.30.559.10">
    <property type="entry name" value="Chloramphenicol acetyltransferase-like domain"/>
    <property type="match status" value="4"/>
</dbReference>
<dbReference type="Gene3D" id="1.10.1200.10">
    <property type="entry name" value="ACP-like"/>
    <property type="match status" value="2"/>
</dbReference>
<dbReference type="SUPFAM" id="SSF56801">
    <property type="entry name" value="Acetyl-CoA synthetase-like"/>
    <property type="match status" value="2"/>
</dbReference>
<dbReference type="Pfam" id="PF00550">
    <property type="entry name" value="PP-binding"/>
    <property type="match status" value="2"/>
</dbReference>
<dbReference type="InterPro" id="IPR029058">
    <property type="entry name" value="AB_hydrolase_fold"/>
</dbReference>
<dbReference type="InterPro" id="IPR023213">
    <property type="entry name" value="CAT-like_dom_sf"/>
</dbReference>
<dbReference type="PANTHER" id="PTHR45398:SF1">
    <property type="entry name" value="ENZYME, PUTATIVE (JCVI)-RELATED"/>
    <property type="match status" value="1"/>
</dbReference>
<dbReference type="SMART" id="SM00823">
    <property type="entry name" value="PKS_PP"/>
    <property type="match status" value="2"/>
</dbReference>
<dbReference type="InterPro" id="IPR020802">
    <property type="entry name" value="TesA-like"/>
</dbReference>
<evidence type="ECO:0000259" key="6">
    <source>
        <dbReference type="PROSITE" id="PS50075"/>
    </source>
</evidence>
<dbReference type="Gene3D" id="2.30.38.10">
    <property type="entry name" value="Luciferase, Domain 3"/>
    <property type="match status" value="2"/>
</dbReference>
<proteinExistence type="inferred from homology"/>
<feature type="region of interest" description="Disordered" evidence="5">
    <location>
        <begin position="2464"/>
        <end position="2483"/>
    </location>
</feature>
<dbReference type="Proteomes" id="UP000189339">
    <property type="component" value="Unassembled WGS sequence"/>
</dbReference>
<dbReference type="Pfam" id="PF00668">
    <property type="entry name" value="Condensation"/>
    <property type="match status" value="4"/>
</dbReference>
<dbReference type="InterPro" id="IPR020806">
    <property type="entry name" value="PKS_PP-bd"/>
</dbReference>
<dbReference type="PANTHER" id="PTHR45398">
    <property type="match status" value="1"/>
</dbReference>
<dbReference type="NCBIfam" id="TIGR01720">
    <property type="entry name" value="NRPS-para261"/>
    <property type="match status" value="2"/>
</dbReference>
<sequence length="3247" mass="358705">MSDNAMALSRRFLGLSVDKRRLFLGQLQRQGLDLSALPIPSDVAGAVSPASYAQQRLWFIEQLEPGNPAYHLPGVLRLRGPLDRSALQQAFDTLARRHHSLRTRFQADEGGDPVQVVEPGIEVNIESLSARTDAEFEAQVRELARRPFDLTEAPLWRVALVRMGEQDHRLVLCLHHLIADGWSIQVLLSEFAQGYRAAVAGQAPELPPLPLQYPDVALWQRRALEAGAGEADLAYWQERLADEPPVLELPADHPRPARQSFRGGRHHFVLNDTLVQGLNALARAQGTTFFTVMLAAYKVLLHRLSGQTDLSVGVPVAGRERPELEGLIGFFVNTLVLRSELAADDRFESVLARERTLAREAQAHQAVPFEQLLDHLRPDRSLSHNPLFQVLYNHQQRDTESLELAPGLRAELLSLDTGAAQFDLALHTWTLANGQVGGNWNYALDLFEAETVARLHRGFEQLLRQIVAEPERAIGDYDLCTPEDRQRLRSWNATAVDYGTPEPVHRQFERQAAAHPEREALVFGEQRLSYGELDRAANRLAHALIEQGVGPDQLVGVAAQRSVALVVALYAIHKAGAAYVPIDPEHPPARQRQVLTDAGVRLVLSHDPVQSQLPAVAGVTVYNLDRWDLSSQPETAPAVRIHPQQRAYVIYTSGSTGRPKGVANSHAALYNRLQWMQAAYGLSADDAVLQKTPYSFDVSVWEFFWPLMTGARLVLAAPGEHRDPAALMARIEREGITTVHFVPSMLSAFLHQDDLSGCASLRRIVCSGEALPRELQDQTLRRLPQVELNNLYGPTEAAIDVSHWRCQPDGRASVPIGRPIGNLQIHILDERLNPQPIGVAGELYIGGAGLAQGYHGRPELTAERFVPNPFRPGERLYRSGDLARWCADGSVEYLGRLDHQIKLRGLRIELGEIESVLREAAGVTDAVVVARDGRLVGYVQSPAQTVSPEALRAGLKERLPEYMVPSQLMVLAQFPLSANGKLDRKALPEPERETVAYEAPVGETEQALALLWQELLGVARVGRQDNFFALGGDSIQSLRVVARAKRLGIGLTPRQVFEHQTIADLARVASQADTRSHHVVVEQRFPLTPIQHWFFEQAMPQPDHWNQALLLRPRQPLDGDALARALVAVYRHHDALRLRFVREQGQWHQYYAAAADGHDLLWRRDTDAAELTAACDQAQASLDLARGPLLRALHARLTDGSERLLLVVHHLAIDGVSWRILLDDLMQAYRQAVQGETIDLGPKGLPFQAWAEQLPTAWDADLLAAEADTWSSLPAPVPLPGVRPEGANTVAHLARVNWTLPKALTRELLTDAPRAWRTQISDLLLTALGEALHRWTGQPEHVVALEGHGREPLTASQDLSRTLGWFTSLYPVRLIGGGDLLTNLKTTKESLRRIPRGGLGYGVLKYLKGRDDLPGLDGAVLFNYLGQVDGDGATELEPAPEAPGAMRAPDAPLGFELSLDGQVREGVLSFSCSYSRARYDETAIARLMAHLREALEAVVATCRESAGVTPSDFPLVSLDPATLEALPVSPDAIEDVLPLTPMQQGLLFHSALERTSAAYVNQVSVTLDDLPLAEFKAAWQAAVARHPVLRAAFLSLPGAPAPVQLIRRDLTLPIRELDWRRQAPMTLDALCQQEREQPFDLASPPLMRLTLVRLGKYRWQMVWTLHHILLDGWSSAALLAEVLTETQGGHPTRPAPYRDYFQWLANRDAAASERFWRDQLKDLSEPTRLAPLLAGPDTVPTQNAGLATVTLAPDPAPLQTFARQRQVTLNTLVQAAWTLILQRYTGSRQVTFGATVSGRPAAVTGMEHQLGLFINTLPVRQAPAPEQRLGDWLQQLQAHNLALRENEHTPLYQIQQYAGLSGRELFDTLLVFENFPVDEALRNGEATPRVGNLKISEQTHYPLSLAVENGPRGLRLHLHYRNDQVSPARAEALAGHLQALLAALVDGDNPCLSDLPLLTEAERRTWAAWNRPPQPLPDDRPVPERIAEQARQRPEAVAVVHGAERISFGEFEARANRLAHWLRARGVGAEHRVGVALERGIPMLVALYAVHKAGAAYLPLDPDYPGERLRYMLEDAGARLLLSHGPALARLPSVPGVETVDLESLSLAAQPATAPAVRLHPEQLAYLIYTSGSTGRPKGVAVPHGPLAMHCQAIGARYGLTPEDRELHFLSISFDGAHERWLTALSHGTRLVLRDQALWSVQETYDCLMREGITVAAFPPSYLRQLAEWAELKGQPPGVRTYCFAGEAFSRQMLRHAIEHLRPEWIINGYGPTETVVTPTLWRVPAETADFDSAYAPIGDLVGARQGYVLDPDLNLLPPGVAGELYLGGALARGYLDRPGATAERFVPNPFRPGERLYRTGDRVRLNREGQLEYLGRMDQQVKLRGFRIEIGEVEAALKSCSGVKDALAAVKETGAGPRLVGYVSGDGLEERSLKAWLRERLPEYMVPSHLMVLERLPQLPNGKLDRNALPEPAAAPRTREAPRGDRECLLAEQWQAVLGVEQISREDSFFELGGDSIQSLGLITRLRQAGWRLTPKAVFLNPQLSAMAAVLEPLEEAAAVTATVARGELPPTPIQAHFFGQPMRDPSHWNQTLLFRIRRPLASRPLRAAVQALIDRHDALRLGFRRQPDGWCAFYRERESADRLLRVVNLERREDLEDTCAAAQRGFDLAEGPLAAVVPVNLPDGGQRLLLSAHHLIVDGVSWRILLEDLARAYSQAEAGQVPELGSPGARYQDWALHLHKAIRSGHWHAELDHWAALAEGLEAWPVDNPDGRNATIDASHCQWQLSAERTRRLLRETLAARSAGIDDLLLAALAEGLHRWAGLTQPLVAVEGHGREPVDETLDVSRTLGWFTSLYPLRLRATGDPETTFDAVRQIRSGVPGKGLGYGALRYLAEPEVRARLARVPEPLLAFNYLGQFDEALAGDRFELAEESPGEPVNPWTPLAREFEINGQIHQGRLTLSCRYSSQRYRRRTVQRLLDAVGRALDALIDATPARVEPVSGTRSVAPAGEPDPLVRLARGPASGPVLFCPHPVSGTVVGYYPLARRLSGHWQVWGMQNRQIVDSRWRDRSLAAMARDYVRALLKQQPQGPYHLLGWSMGGALALEMATLLERLGRTVAFVGLADGYVPGAGQPRAGEGPGPAPEGVGEDQWQQLLALEQHLRQLAREHHPPRPLKAPVHAWWASRSPESNDNAEALLAQAIGGPLASSTWLDTDHLGIVREARFLDQVAACLERLAPPVPEPSCE</sequence>
<dbReference type="PROSITE" id="PS00455">
    <property type="entry name" value="AMP_BINDING"/>
    <property type="match status" value="2"/>
</dbReference>
<dbReference type="FunFam" id="3.40.50.980:FF:000001">
    <property type="entry name" value="Non-ribosomal peptide synthetase"/>
    <property type="match status" value="2"/>
</dbReference>
<dbReference type="SUPFAM" id="SSF47336">
    <property type="entry name" value="ACP-like"/>
    <property type="match status" value="2"/>
</dbReference>
<dbReference type="InterPro" id="IPR006162">
    <property type="entry name" value="Ppantetheine_attach_site"/>
</dbReference>
<dbReference type="PROSITE" id="PS00012">
    <property type="entry name" value="PHOSPHOPANTETHEINE"/>
    <property type="match status" value="2"/>
</dbReference>
<dbReference type="Gene3D" id="3.40.50.980">
    <property type="match status" value="4"/>
</dbReference>
<dbReference type="InterPro" id="IPR009081">
    <property type="entry name" value="PP-bd_ACP"/>
</dbReference>
<dbReference type="InterPro" id="IPR001242">
    <property type="entry name" value="Condensation_dom"/>
</dbReference>
<dbReference type="SUPFAM" id="SSF52777">
    <property type="entry name" value="CoA-dependent acyltransferases"/>
    <property type="match status" value="8"/>
</dbReference>
<evidence type="ECO:0000256" key="4">
    <source>
        <dbReference type="ARBA" id="ARBA00022553"/>
    </source>
</evidence>
<dbReference type="Pfam" id="PF00501">
    <property type="entry name" value="AMP-binding"/>
    <property type="match status" value="2"/>
</dbReference>
<evidence type="ECO:0000256" key="3">
    <source>
        <dbReference type="ARBA" id="ARBA00022450"/>
    </source>
</evidence>
<dbReference type="GO" id="GO:0003824">
    <property type="term" value="F:catalytic activity"/>
    <property type="evidence" value="ECO:0007669"/>
    <property type="project" value="InterPro"/>
</dbReference>
<dbReference type="GO" id="GO:0043041">
    <property type="term" value="P:amino acid activation for nonribosomal peptide biosynthetic process"/>
    <property type="evidence" value="ECO:0007669"/>
    <property type="project" value="UniProtKB-ARBA"/>
</dbReference>
<dbReference type="InterPro" id="IPR010060">
    <property type="entry name" value="NRPS_synth"/>
</dbReference>
<dbReference type="NCBIfam" id="NF003417">
    <property type="entry name" value="PRK04813.1"/>
    <property type="match status" value="2"/>
</dbReference>
<dbReference type="CDD" id="cd19543">
    <property type="entry name" value="DCL_NRPS"/>
    <property type="match status" value="1"/>
</dbReference>
<comment type="caution">
    <text evidence="7">The sequence shown here is derived from an EMBL/GenBank/DDBJ whole genome shotgun (WGS) entry which is preliminary data.</text>
</comment>
<dbReference type="FunFam" id="3.40.50.12780:FF:000012">
    <property type="entry name" value="Non-ribosomal peptide synthetase"/>
    <property type="match status" value="1"/>
</dbReference>
<dbReference type="OrthoDB" id="9757559at2"/>